<evidence type="ECO:0000313" key="13">
    <source>
        <dbReference type="Proteomes" id="UP001237642"/>
    </source>
</evidence>
<dbReference type="GO" id="GO:0010215">
    <property type="term" value="P:cellulose microfibril organization"/>
    <property type="evidence" value="ECO:0007669"/>
    <property type="project" value="InterPro"/>
</dbReference>
<feature type="region of interest" description="Disordered" evidence="8">
    <location>
        <begin position="409"/>
        <end position="446"/>
    </location>
</feature>
<dbReference type="GO" id="GO:0005886">
    <property type="term" value="C:plasma membrane"/>
    <property type="evidence" value="ECO:0007669"/>
    <property type="project" value="UniProtKB-SubCell"/>
</dbReference>
<dbReference type="PIRSF" id="PIRSF038122">
    <property type="entry name" value="COBRA"/>
    <property type="match status" value="1"/>
</dbReference>
<evidence type="ECO:0000256" key="5">
    <source>
        <dbReference type="ARBA" id="ARBA00023180"/>
    </source>
</evidence>
<comment type="caution">
    <text evidence="12">The sequence shown here is derived from an EMBL/GenBank/DDBJ whole genome shotgun (WGS) entry which is preliminary data.</text>
</comment>
<keyword evidence="9" id="KW-0472">Membrane</keyword>
<evidence type="ECO:0000256" key="4">
    <source>
        <dbReference type="ARBA" id="ARBA00022729"/>
    </source>
</evidence>
<accession>A0AAD8HD83</accession>
<dbReference type="Pfam" id="PF25079">
    <property type="entry name" value="COB_C"/>
    <property type="match status" value="2"/>
</dbReference>
<name>A0AAD8HD83_9APIA</name>
<evidence type="ECO:0000256" key="1">
    <source>
        <dbReference type="ARBA" id="ARBA00004609"/>
    </source>
</evidence>
<dbReference type="InterPro" id="IPR006918">
    <property type="entry name" value="COBRA_pln"/>
</dbReference>
<comment type="similarity">
    <text evidence="2 7">Belongs to the COBRA family.</text>
</comment>
<feature type="signal peptide" evidence="10">
    <location>
        <begin position="1"/>
        <end position="32"/>
    </location>
</feature>
<keyword evidence="9" id="KW-1133">Transmembrane helix</keyword>
<keyword evidence="4 10" id="KW-0732">Signal</keyword>
<feature type="domain" description="COBRA C-terminal" evidence="11">
    <location>
        <begin position="265"/>
        <end position="406"/>
    </location>
</feature>
<dbReference type="GO" id="GO:0098552">
    <property type="term" value="C:side of membrane"/>
    <property type="evidence" value="ECO:0007669"/>
    <property type="project" value="UniProtKB-KW"/>
</dbReference>
<keyword evidence="5" id="KW-0325">Glycoprotein</keyword>
<dbReference type="PANTHER" id="PTHR31673:SF3">
    <property type="entry name" value="COBRA-LIKE PROTEIN 4"/>
    <property type="match status" value="1"/>
</dbReference>
<proteinExistence type="inferred from homology"/>
<dbReference type="PANTHER" id="PTHR31673">
    <property type="entry name" value="PROTEIN COBRA"/>
    <property type="match status" value="1"/>
</dbReference>
<keyword evidence="3" id="KW-0336">GPI-anchor</keyword>
<evidence type="ECO:0000256" key="10">
    <source>
        <dbReference type="SAM" id="SignalP"/>
    </source>
</evidence>
<keyword evidence="9" id="KW-0812">Transmembrane</keyword>
<dbReference type="Proteomes" id="UP001237642">
    <property type="component" value="Unassembled WGS sequence"/>
</dbReference>
<evidence type="ECO:0000313" key="12">
    <source>
        <dbReference type="EMBL" id="KAK1364108.1"/>
    </source>
</evidence>
<organism evidence="12 13">
    <name type="scientific">Heracleum sosnowskyi</name>
    <dbReference type="NCBI Taxonomy" id="360622"/>
    <lineage>
        <taxon>Eukaryota</taxon>
        <taxon>Viridiplantae</taxon>
        <taxon>Streptophyta</taxon>
        <taxon>Embryophyta</taxon>
        <taxon>Tracheophyta</taxon>
        <taxon>Spermatophyta</taxon>
        <taxon>Magnoliopsida</taxon>
        <taxon>eudicotyledons</taxon>
        <taxon>Gunneridae</taxon>
        <taxon>Pentapetalae</taxon>
        <taxon>asterids</taxon>
        <taxon>campanulids</taxon>
        <taxon>Apiales</taxon>
        <taxon>Apiaceae</taxon>
        <taxon>Apioideae</taxon>
        <taxon>apioid superclade</taxon>
        <taxon>Tordylieae</taxon>
        <taxon>Tordyliinae</taxon>
        <taxon>Heracleum</taxon>
    </lineage>
</organism>
<dbReference type="EMBL" id="JAUIZM010000009">
    <property type="protein sequence ID" value="KAK1364108.1"/>
    <property type="molecule type" value="Genomic_DNA"/>
</dbReference>
<evidence type="ECO:0000259" key="11">
    <source>
        <dbReference type="Pfam" id="PF25079"/>
    </source>
</evidence>
<comment type="subcellular location">
    <subcellularLocation>
        <location evidence="1">Cell membrane</location>
        <topology evidence="1">Lipid-anchor</topology>
        <topology evidence="1">GPI-anchor</topology>
    </subcellularLocation>
</comment>
<evidence type="ECO:0000256" key="7">
    <source>
        <dbReference type="PIRNR" id="PIRNR038122"/>
    </source>
</evidence>
<evidence type="ECO:0000256" key="2">
    <source>
        <dbReference type="ARBA" id="ARBA00005507"/>
    </source>
</evidence>
<feature type="chain" id="PRO_5042248019" description="COBRA-like protein" evidence="10">
    <location>
        <begin position="33"/>
        <end position="473"/>
    </location>
</feature>
<dbReference type="AlphaFoldDB" id="A0AAD8HD83"/>
<evidence type="ECO:0000256" key="6">
    <source>
        <dbReference type="ARBA" id="ARBA00023288"/>
    </source>
</evidence>
<feature type="transmembrane region" description="Helical" evidence="9">
    <location>
        <begin position="452"/>
        <end position="472"/>
    </location>
</feature>
<dbReference type="InterPro" id="IPR056900">
    <property type="entry name" value="COB_C"/>
</dbReference>
<keyword evidence="6" id="KW-0449">Lipoprotein</keyword>
<keyword evidence="13" id="KW-1185">Reference proteome</keyword>
<reference evidence="12" key="1">
    <citation type="submission" date="2023-02" db="EMBL/GenBank/DDBJ databases">
        <title>Genome of toxic invasive species Heracleum sosnowskyi carries increased number of genes despite the absence of recent whole-genome duplications.</title>
        <authorList>
            <person name="Schelkunov M."/>
            <person name="Shtratnikova V."/>
            <person name="Makarenko M."/>
            <person name="Klepikova A."/>
            <person name="Omelchenko D."/>
            <person name="Novikova G."/>
            <person name="Obukhova E."/>
            <person name="Bogdanov V."/>
            <person name="Penin A."/>
            <person name="Logacheva M."/>
        </authorList>
    </citation>
    <scope>NUCLEOTIDE SEQUENCE</scope>
    <source>
        <strain evidence="12">Hsosn_3</strain>
        <tissue evidence="12">Leaf</tissue>
    </source>
</reference>
<dbReference type="Pfam" id="PF04833">
    <property type="entry name" value="COBRA"/>
    <property type="match status" value="1"/>
</dbReference>
<gene>
    <name evidence="12" type="ORF">POM88_039669</name>
</gene>
<protein>
    <recommendedName>
        <fullName evidence="7">COBRA-like protein</fullName>
    </recommendedName>
</protein>
<feature type="domain" description="COBRA C-terminal" evidence="11">
    <location>
        <begin position="228"/>
        <end position="257"/>
    </location>
</feature>
<evidence type="ECO:0000256" key="3">
    <source>
        <dbReference type="ARBA" id="ARBA00022622"/>
    </source>
</evidence>
<dbReference type="GO" id="GO:0052324">
    <property type="term" value="P:plant-type cell wall cellulose biosynthetic process"/>
    <property type="evidence" value="ECO:0007669"/>
    <property type="project" value="TreeGrafter"/>
</dbReference>
<reference evidence="12" key="2">
    <citation type="submission" date="2023-05" db="EMBL/GenBank/DDBJ databases">
        <authorList>
            <person name="Schelkunov M.I."/>
        </authorList>
    </citation>
    <scope>NUCLEOTIDE SEQUENCE</scope>
    <source>
        <strain evidence="12">Hsosn_3</strain>
        <tissue evidence="12">Leaf</tissue>
    </source>
</reference>
<evidence type="ECO:0000256" key="9">
    <source>
        <dbReference type="SAM" id="Phobius"/>
    </source>
</evidence>
<evidence type="ECO:0000256" key="8">
    <source>
        <dbReference type="SAM" id="MobiDB-lite"/>
    </source>
</evidence>
<sequence length="473" mass="52564">MGLCLRSLPHFTANVILLVFFLSSFIFTSTEAYDPLDPNGNITIKWDVFSWTPDGYVAVVTMFNLQKFRHIQEPGWTLGWTWAKKEVIWSMVGAKTTQQGNCSKYAENVPHSCKKDPTVVDLLPGTPYNQQIANCCKGGILSSLLQDPSNAASSFQLTVGEAGTDNKSVKVPRNFTLKAPGPGYTCGPAKIVKPTIFITPDGRRMTRALMTWNVTCTYSQFLAQKTPTCCVSLSSFYNKTIVPCPSCACGCQNNSTLSGSCAKNNTAPLVQCTSHMCPIQVHWHLKLIDKGYWRVNVSVTNFNYRMNYMQWNMVVQHPNFVNQTQIFSFNYKLLALYEDINDTAMLWGVKGHNDNLLQAGLLGNVQSDILFRKDSSTFTFEKGWAFPRRIYFNGDNCVMPPPDAYPYLPNTSSPNISSPDTSSRNTISPTGSSPDSSPPNTSSANTSPRQQILVVLTLMITLVSSLSFYFAYV</sequence>